<protein>
    <submittedName>
        <fullName evidence="1">Uncharacterized protein</fullName>
    </submittedName>
</protein>
<evidence type="ECO:0000313" key="1">
    <source>
        <dbReference type="EMBL" id="CDW55847.1"/>
    </source>
</evidence>
<dbReference type="AlphaFoldDB" id="A0A077Z5W2"/>
<keyword evidence="2" id="KW-1185">Reference proteome</keyword>
<accession>A0A077Z5W2</accession>
<dbReference type="Proteomes" id="UP000030665">
    <property type="component" value="Unassembled WGS sequence"/>
</dbReference>
<proteinExistence type="predicted"/>
<dbReference type="EMBL" id="HG805985">
    <property type="protein sequence ID" value="CDW55847.1"/>
    <property type="molecule type" value="Genomic_DNA"/>
</dbReference>
<name>A0A077Z5W2_TRITR</name>
<reference evidence="1" key="1">
    <citation type="submission" date="2014-01" db="EMBL/GenBank/DDBJ databases">
        <authorList>
            <person name="Aslett M."/>
        </authorList>
    </citation>
    <scope>NUCLEOTIDE SEQUENCE</scope>
</reference>
<sequence>MNEETEKFHDMLQDFERYCSIKLKKEAVSSFVQLLKWLAKHEPTASSRGKEWQHFIAYCRCQIVSCYATLLMQRLQQAGNRAGLSEANTIILVCYSYSMVLQLAPSLKSIPKDTWWSANCVFCILEAHQMLSSLLLKREVKEEFFAALKSSALTDLVAKTAAIFTLNPRFKTDELFGMFGDNPCQRKVDLDVDAYRSAIRYLIRHDTTPVALKRLVWILLFSWDPGKELIMRNDHEDAFDMLPYAPGDFADTSFENLTVLDISVFIHLSVFSAASSKGQLEKLPFVLSCNVAVKKMREAVWTSVNAYVAGRTGPKDVENIKQFLCYIRLTQRPLPCLSLLHTAAKMIYNKTDELGSFLTKDAKLKVIDYCNAYWCAIEDIIKGEKRAQDDSYRFAFCERPFSSEEQQSMLDESFFYRAKLLLHRGEPIEAERMLRNCTSPTAARLHLELCKQLADSIDSNDPSLENQCRKENYQKLISNISEKLSTGTDGFDESILSNQEASLIESATKQKFTFAKKESRKPTDFQSNEPTFVGRHHQPKNCECRESFEKLFDAYQQILLKFGSVIETIPDMFSTSVKCIADQNKELMLFLQDLLKSGTLTTEKKAPQVRFFASCRKYSSGEYIASITTVRSLIGCT</sequence>
<gene>
    <name evidence="1" type="ORF">TTRE_0000412101</name>
</gene>
<organism evidence="1 2">
    <name type="scientific">Trichuris trichiura</name>
    <name type="common">Whipworm</name>
    <name type="synonym">Trichocephalus trichiurus</name>
    <dbReference type="NCBI Taxonomy" id="36087"/>
    <lineage>
        <taxon>Eukaryota</taxon>
        <taxon>Metazoa</taxon>
        <taxon>Ecdysozoa</taxon>
        <taxon>Nematoda</taxon>
        <taxon>Enoplea</taxon>
        <taxon>Dorylaimia</taxon>
        <taxon>Trichinellida</taxon>
        <taxon>Trichuridae</taxon>
        <taxon>Trichuris</taxon>
    </lineage>
</organism>
<reference evidence="1" key="2">
    <citation type="submission" date="2014-03" db="EMBL/GenBank/DDBJ databases">
        <title>The whipworm genome and dual-species transcriptomics of an intimate host-pathogen interaction.</title>
        <authorList>
            <person name="Foth B.J."/>
            <person name="Tsai I.J."/>
            <person name="Reid A.J."/>
            <person name="Bancroft A.J."/>
            <person name="Nichol S."/>
            <person name="Tracey A."/>
            <person name="Holroyd N."/>
            <person name="Cotton J.A."/>
            <person name="Stanley E.J."/>
            <person name="Zarowiecki M."/>
            <person name="Liu J.Z."/>
            <person name="Huckvale T."/>
            <person name="Cooper P.J."/>
            <person name="Grencis R.K."/>
            <person name="Berriman M."/>
        </authorList>
    </citation>
    <scope>NUCLEOTIDE SEQUENCE [LARGE SCALE GENOMIC DNA]</scope>
</reference>
<evidence type="ECO:0000313" key="2">
    <source>
        <dbReference type="Proteomes" id="UP000030665"/>
    </source>
</evidence>